<dbReference type="OrthoDB" id="7444419at2759"/>
<evidence type="ECO:0000313" key="2">
    <source>
        <dbReference type="EMBL" id="GBM82137.1"/>
    </source>
</evidence>
<proteinExistence type="predicted"/>
<name>A0A4Y2IWF8_ARAVE</name>
<dbReference type="AlphaFoldDB" id="A0A4Y2IWF8"/>
<evidence type="ECO:0000256" key="1">
    <source>
        <dbReference type="SAM" id="MobiDB-lite"/>
    </source>
</evidence>
<accession>A0A4Y2IWF8</accession>
<protein>
    <submittedName>
        <fullName evidence="2">Uncharacterized protein</fullName>
    </submittedName>
</protein>
<feature type="region of interest" description="Disordered" evidence="1">
    <location>
        <begin position="1"/>
        <end position="22"/>
    </location>
</feature>
<dbReference type="Pfam" id="PF03564">
    <property type="entry name" value="DUF1759"/>
    <property type="match status" value="1"/>
</dbReference>
<dbReference type="EMBL" id="BGPR01002990">
    <property type="protein sequence ID" value="GBM82137.1"/>
    <property type="molecule type" value="Genomic_DNA"/>
</dbReference>
<keyword evidence="3" id="KW-1185">Reference proteome</keyword>
<feature type="compositionally biased region" description="Polar residues" evidence="1">
    <location>
        <begin position="13"/>
        <end position="22"/>
    </location>
</feature>
<sequence>MLATQIRPHVSLSEGSSNDSKTIGLSRSSWVMELNGINSTSSCRTSLGKIWSYTIPGAKNRLPEIPLPEFSGKIAEFAHFKNQFTNLISNNDQLNDSQKLYYLRASLKREAKLLESSGDNFQSLYKALSDRSENQRQLIDYHVLEIINYDKIRSEYAKELRTLMDCVNKNIRELTVLIYEQNKLSEVNIILQKIDRESRKQFELTLKTAEIPTFDILMKFLER</sequence>
<reference evidence="2 3" key="1">
    <citation type="journal article" date="2019" name="Sci. Rep.">
        <title>Orb-weaving spider Araneus ventricosus genome elucidates the spidroin gene catalogue.</title>
        <authorList>
            <person name="Kono N."/>
            <person name="Nakamura H."/>
            <person name="Ohtoshi R."/>
            <person name="Moran D.A.P."/>
            <person name="Shinohara A."/>
            <person name="Yoshida Y."/>
            <person name="Fujiwara M."/>
            <person name="Mori M."/>
            <person name="Tomita M."/>
            <person name="Arakawa K."/>
        </authorList>
    </citation>
    <scope>NUCLEOTIDE SEQUENCE [LARGE SCALE GENOMIC DNA]</scope>
</reference>
<dbReference type="Proteomes" id="UP000499080">
    <property type="component" value="Unassembled WGS sequence"/>
</dbReference>
<dbReference type="InterPro" id="IPR005312">
    <property type="entry name" value="DUF1759"/>
</dbReference>
<evidence type="ECO:0000313" key="3">
    <source>
        <dbReference type="Proteomes" id="UP000499080"/>
    </source>
</evidence>
<comment type="caution">
    <text evidence="2">The sequence shown here is derived from an EMBL/GenBank/DDBJ whole genome shotgun (WGS) entry which is preliminary data.</text>
</comment>
<gene>
    <name evidence="2" type="ORF">AVEN_20657_1</name>
</gene>
<organism evidence="2 3">
    <name type="scientific">Araneus ventricosus</name>
    <name type="common">Orbweaver spider</name>
    <name type="synonym">Epeira ventricosa</name>
    <dbReference type="NCBI Taxonomy" id="182803"/>
    <lineage>
        <taxon>Eukaryota</taxon>
        <taxon>Metazoa</taxon>
        <taxon>Ecdysozoa</taxon>
        <taxon>Arthropoda</taxon>
        <taxon>Chelicerata</taxon>
        <taxon>Arachnida</taxon>
        <taxon>Araneae</taxon>
        <taxon>Araneomorphae</taxon>
        <taxon>Entelegynae</taxon>
        <taxon>Araneoidea</taxon>
        <taxon>Araneidae</taxon>
        <taxon>Araneus</taxon>
    </lineage>
</organism>